<evidence type="ECO:0000313" key="1">
    <source>
        <dbReference type="EnsemblMetazoa" id="AATE020952-PA.1"/>
    </source>
</evidence>
<name>A0A182JMQ2_ANOAO</name>
<sequence>MVHPVQRYISNPLNLDGASGSGAHRKKYSFVSTSLVKKSLLAKWNSSKKPGSGSFFSTLRTSVSALSAGSSVSCTRTSKKLDFSTVSQNSGTPFGWSAASSVHSSDSAGSSGTSSPFTMREIASWHSLNSSWNATSISCAMRNASIERSCYATKTTTTTVPAQSDDVSVHAHHAPFAVDVKYVCCLVTLDSFILSWAAAGQRPSCCWMYCTLYELEPWNLSSPNEMLDALALVELRVTFMAEW</sequence>
<accession>A0A182JMQ2</accession>
<organism evidence="1">
    <name type="scientific">Anopheles atroparvus</name>
    <name type="common">European mosquito</name>
    <dbReference type="NCBI Taxonomy" id="41427"/>
    <lineage>
        <taxon>Eukaryota</taxon>
        <taxon>Metazoa</taxon>
        <taxon>Ecdysozoa</taxon>
        <taxon>Arthropoda</taxon>
        <taxon>Hexapoda</taxon>
        <taxon>Insecta</taxon>
        <taxon>Pterygota</taxon>
        <taxon>Neoptera</taxon>
        <taxon>Endopterygota</taxon>
        <taxon>Diptera</taxon>
        <taxon>Nematocera</taxon>
        <taxon>Culicoidea</taxon>
        <taxon>Culicidae</taxon>
        <taxon>Anophelinae</taxon>
        <taxon>Anopheles</taxon>
    </lineage>
</organism>
<dbReference type="EnsemblMetazoa" id="AATE020952-RA">
    <property type="protein sequence ID" value="AATE020952-PA.1"/>
    <property type="gene ID" value="AATE020952"/>
</dbReference>
<dbReference type="AlphaFoldDB" id="A0A182JMQ2"/>
<proteinExistence type="predicted"/>
<protein>
    <submittedName>
        <fullName evidence="1">Uncharacterized protein</fullName>
    </submittedName>
</protein>
<reference evidence="1" key="1">
    <citation type="submission" date="2022-08" db="UniProtKB">
        <authorList>
            <consortium name="EnsemblMetazoa"/>
        </authorList>
    </citation>
    <scope>IDENTIFICATION</scope>
    <source>
        <strain evidence="1">EBRO</strain>
    </source>
</reference>
<dbReference type="VEuPathDB" id="VectorBase:AATE020952"/>